<dbReference type="PANTHER" id="PTHR11596">
    <property type="entry name" value="ALKALINE PHOSPHATASE"/>
    <property type="match status" value="1"/>
</dbReference>
<dbReference type="Gene3D" id="1.10.60.40">
    <property type="match status" value="1"/>
</dbReference>
<keyword evidence="3 8" id="KW-0479">Metal-binding</keyword>
<dbReference type="Gene3D" id="3.40.720.10">
    <property type="entry name" value="Alkaline Phosphatase, subunit A"/>
    <property type="match status" value="1"/>
</dbReference>
<feature type="binding site" evidence="8">
    <location>
        <position position="315"/>
    </location>
    <ligand>
        <name>Zn(2+)</name>
        <dbReference type="ChEBI" id="CHEBI:29105"/>
        <label>2</label>
    </ligand>
</feature>
<comment type="cofactor">
    <cofactor evidence="8">
        <name>Mg(2+)</name>
        <dbReference type="ChEBI" id="CHEBI:18420"/>
    </cofactor>
    <text evidence="8">Binds 1 Mg(2+) ion.</text>
</comment>
<evidence type="ECO:0000256" key="1">
    <source>
        <dbReference type="ARBA" id="ARBA00005984"/>
    </source>
</evidence>
<reference evidence="10 11" key="1">
    <citation type="submission" date="2019-07" db="EMBL/GenBank/DDBJ databases">
        <title>Draft genome for Aliikangiella sp. M105.</title>
        <authorList>
            <person name="Wang G."/>
        </authorList>
    </citation>
    <scope>NUCLEOTIDE SEQUENCE [LARGE SCALE GENOMIC DNA]</scope>
    <source>
        <strain evidence="10 11">M105</strain>
    </source>
</reference>
<sequence length="455" mass="49937">MKLLSFSLVVILSACDSAPVTIEPPANSPTNSSPKPKNIILLVGDGMGPAHIKAYRMFKDNPETAEEEKLVFDDYLVGSLSTNSYDSKENVTDSAASATAYATGKRTVNGALSIDKNGNHYKTVLEQAKNIGLSTGLVATSEIVHATPAAFASHQIDREQKNNIADQYFDNQKDGSPMVDVMLGGGLNYFVRKDRNLLSEFIQAGYTVVDSKKELLKADSEKLIGLFAKEGLPKMWDRDSHTPSLAEMTQVAIEQLSKNPKGFFLVVEGSQIDWAAHENDIVGVISEMADFEAAMKTAVDFAKADGNTLVVATADHETGGLSIGSRWTGEDRYHWDVEVIRSFKYTPAKITTEAQRSGNLVAEFHKATSLKLNEAEKQLLRESNLKSWDKTRRLVSEVISKRSYTGWTTYGHTGVDVFLYALGPGSESFRGHLDNTIVGQNIFKLLEQKQLSLAE</sequence>
<protein>
    <submittedName>
        <fullName evidence="10">Alkaline phosphatase</fullName>
    </submittedName>
</protein>
<keyword evidence="11" id="KW-1185">Reference proteome</keyword>
<feature type="binding site" evidence="8">
    <location>
        <position position="273"/>
    </location>
    <ligand>
        <name>Zn(2+)</name>
        <dbReference type="ChEBI" id="CHEBI:29105"/>
        <label>2</label>
    </ligand>
</feature>
<dbReference type="PROSITE" id="PS00123">
    <property type="entry name" value="ALKALINE_PHOSPHATASE"/>
    <property type="match status" value="1"/>
</dbReference>
<dbReference type="PANTHER" id="PTHR11596:SF5">
    <property type="entry name" value="ALKALINE PHOSPHATASE"/>
    <property type="match status" value="1"/>
</dbReference>
<name>A0A545U7H0_9GAMM</name>
<feature type="binding site" evidence="8">
    <location>
        <position position="147"/>
    </location>
    <ligand>
        <name>Mg(2+)</name>
        <dbReference type="ChEBI" id="CHEBI:18420"/>
    </ligand>
</feature>
<keyword evidence="6 8" id="KW-0460">Magnesium</keyword>
<comment type="cofactor">
    <cofactor evidence="8">
        <name>Zn(2+)</name>
        <dbReference type="ChEBI" id="CHEBI:29105"/>
    </cofactor>
    <text evidence="8">Binds 2 Zn(2+) ions.</text>
</comment>
<dbReference type="GO" id="GO:0004035">
    <property type="term" value="F:alkaline phosphatase activity"/>
    <property type="evidence" value="ECO:0007669"/>
    <property type="project" value="TreeGrafter"/>
</dbReference>
<dbReference type="SUPFAM" id="SSF53649">
    <property type="entry name" value="Alkaline phosphatase-like"/>
    <property type="match status" value="1"/>
</dbReference>
<dbReference type="Proteomes" id="UP000315439">
    <property type="component" value="Unassembled WGS sequence"/>
</dbReference>
<comment type="similarity">
    <text evidence="1 9">Belongs to the alkaline phosphatase family.</text>
</comment>
<evidence type="ECO:0000256" key="9">
    <source>
        <dbReference type="RuleBase" id="RU003946"/>
    </source>
</evidence>
<accession>A0A545U7H0</accession>
<dbReference type="Pfam" id="PF00245">
    <property type="entry name" value="Alk_phosphatase"/>
    <property type="match status" value="1"/>
</dbReference>
<evidence type="ECO:0000256" key="5">
    <source>
        <dbReference type="ARBA" id="ARBA00022833"/>
    </source>
</evidence>
<gene>
    <name evidence="10" type="ORF">FLL46_19815</name>
</gene>
<dbReference type="SMART" id="SM00098">
    <property type="entry name" value="alkPPc"/>
    <property type="match status" value="1"/>
</dbReference>
<evidence type="ECO:0000256" key="3">
    <source>
        <dbReference type="ARBA" id="ARBA00022723"/>
    </source>
</evidence>
<evidence type="ECO:0000256" key="2">
    <source>
        <dbReference type="ARBA" id="ARBA00022553"/>
    </source>
</evidence>
<feature type="binding site" evidence="8">
    <location>
        <position position="316"/>
    </location>
    <ligand>
        <name>Zn(2+)</name>
        <dbReference type="ChEBI" id="CHEBI:29105"/>
        <label>2</label>
    </ligand>
</feature>
<keyword evidence="4" id="KW-0378">Hydrolase</keyword>
<feature type="binding site" evidence="8">
    <location>
        <position position="145"/>
    </location>
    <ligand>
        <name>Mg(2+)</name>
        <dbReference type="ChEBI" id="CHEBI:18420"/>
    </ligand>
</feature>
<dbReference type="OrthoDB" id="9794455at2"/>
<evidence type="ECO:0000256" key="8">
    <source>
        <dbReference type="PIRSR" id="PIRSR601952-2"/>
    </source>
</evidence>
<keyword evidence="5 8" id="KW-0862">Zinc</keyword>
<dbReference type="AlphaFoldDB" id="A0A545U7H0"/>
<organism evidence="10 11">
    <name type="scientific">Aliikangiella coralliicola</name>
    <dbReference type="NCBI Taxonomy" id="2592383"/>
    <lineage>
        <taxon>Bacteria</taxon>
        <taxon>Pseudomonadati</taxon>
        <taxon>Pseudomonadota</taxon>
        <taxon>Gammaproteobacteria</taxon>
        <taxon>Oceanospirillales</taxon>
        <taxon>Pleioneaceae</taxon>
        <taxon>Aliikangiella</taxon>
    </lineage>
</organism>
<dbReference type="RefSeq" id="WP_142933092.1">
    <property type="nucleotide sequence ID" value="NZ_ML660168.1"/>
</dbReference>
<dbReference type="PRINTS" id="PR00113">
    <property type="entry name" value="ALKPHPHTASE"/>
</dbReference>
<evidence type="ECO:0000256" key="6">
    <source>
        <dbReference type="ARBA" id="ARBA00022842"/>
    </source>
</evidence>
<feature type="binding site" evidence="8">
    <location>
        <position position="277"/>
    </location>
    <ligand>
        <name>Zn(2+)</name>
        <dbReference type="ChEBI" id="CHEBI:29105"/>
        <label>2</label>
    </ligand>
</feature>
<feature type="active site" description="Phosphoserine intermediate" evidence="7">
    <location>
        <position position="94"/>
    </location>
</feature>
<evidence type="ECO:0000313" key="10">
    <source>
        <dbReference type="EMBL" id="TQV85415.1"/>
    </source>
</evidence>
<feature type="binding site" evidence="8">
    <location>
        <position position="45"/>
    </location>
    <ligand>
        <name>Mg(2+)</name>
        <dbReference type="ChEBI" id="CHEBI:18420"/>
    </ligand>
</feature>
<feature type="binding site" evidence="8">
    <location>
        <position position="45"/>
    </location>
    <ligand>
        <name>Zn(2+)</name>
        <dbReference type="ChEBI" id="CHEBI:29105"/>
        <label>2</label>
    </ligand>
</feature>
<keyword evidence="2" id="KW-0597">Phosphoprotein</keyword>
<dbReference type="CDD" id="cd16012">
    <property type="entry name" value="ALP"/>
    <property type="match status" value="1"/>
</dbReference>
<evidence type="ECO:0000256" key="7">
    <source>
        <dbReference type="PIRSR" id="PIRSR601952-1"/>
    </source>
</evidence>
<feature type="binding site" evidence="8">
    <location>
        <position position="412"/>
    </location>
    <ligand>
        <name>Zn(2+)</name>
        <dbReference type="ChEBI" id="CHEBI:29105"/>
        <label>2</label>
    </ligand>
</feature>
<proteinExistence type="inferred from homology"/>
<dbReference type="EMBL" id="VIKS01000012">
    <property type="protein sequence ID" value="TQV85415.1"/>
    <property type="molecule type" value="Genomic_DNA"/>
</dbReference>
<dbReference type="PROSITE" id="PS51257">
    <property type="entry name" value="PROKAR_LIPOPROTEIN"/>
    <property type="match status" value="1"/>
</dbReference>
<dbReference type="GO" id="GO:0046872">
    <property type="term" value="F:metal ion binding"/>
    <property type="evidence" value="ECO:0007669"/>
    <property type="project" value="UniProtKB-KW"/>
</dbReference>
<evidence type="ECO:0000313" key="11">
    <source>
        <dbReference type="Proteomes" id="UP000315439"/>
    </source>
</evidence>
<dbReference type="InterPro" id="IPR017850">
    <property type="entry name" value="Alkaline_phosphatase_core_sf"/>
</dbReference>
<evidence type="ECO:0000256" key="4">
    <source>
        <dbReference type="ARBA" id="ARBA00022801"/>
    </source>
</evidence>
<dbReference type="InterPro" id="IPR001952">
    <property type="entry name" value="Alkaline_phosphatase"/>
</dbReference>
<feature type="binding site" evidence="8">
    <location>
        <position position="268"/>
    </location>
    <ligand>
        <name>Mg(2+)</name>
        <dbReference type="ChEBI" id="CHEBI:18420"/>
    </ligand>
</feature>
<dbReference type="InterPro" id="IPR018299">
    <property type="entry name" value="Alkaline_phosphatase_AS"/>
</dbReference>
<comment type="caution">
    <text evidence="10">The sequence shown here is derived from an EMBL/GenBank/DDBJ whole genome shotgun (WGS) entry which is preliminary data.</text>
</comment>